<comment type="caution">
    <text evidence="2">The sequence shown here is derived from an EMBL/GenBank/DDBJ whole genome shotgun (WGS) entry which is preliminary data.</text>
</comment>
<dbReference type="Proteomes" id="UP001500212">
    <property type="component" value="Unassembled WGS sequence"/>
</dbReference>
<reference evidence="3" key="1">
    <citation type="journal article" date="2019" name="Int. J. Syst. Evol. Microbiol.">
        <title>The Global Catalogue of Microorganisms (GCM) 10K type strain sequencing project: providing services to taxonomists for standard genome sequencing and annotation.</title>
        <authorList>
            <consortium name="The Broad Institute Genomics Platform"/>
            <consortium name="The Broad Institute Genome Sequencing Center for Infectious Disease"/>
            <person name="Wu L."/>
            <person name="Ma J."/>
        </authorList>
    </citation>
    <scope>NUCLEOTIDE SEQUENCE [LARGE SCALE GENOMIC DNA]</scope>
    <source>
        <strain evidence="3">JCM 17938</strain>
    </source>
</reference>
<proteinExistence type="predicted"/>
<dbReference type="EMBL" id="BAABHJ010000016">
    <property type="protein sequence ID" value="GAA4611153.1"/>
    <property type="molecule type" value="Genomic_DNA"/>
</dbReference>
<feature type="compositionally biased region" description="Basic and acidic residues" evidence="1">
    <location>
        <begin position="56"/>
        <end position="66"/>
    </location>
</feature>
<feature type="region of interest" description="Disordered" evidence="1">
    <location>
        <begin position="46"/>
        <end position="73"/>
    </location>
</feature>
<name>A0ABP8TQ02_9ACTN</name>
<evidence type="ECO:0000313" key="3">
    <source>
        <dbReference type="Proteomes" id="UP001500212"/>
    </source>
</evidence>
<protein>
    <submittedName>
        <fullName evidence="2">Uncharacterized protein</fullName>
    </submittedName>
</protein>
<evidence type="ECO:0000256" key="1">
    <source>
        <dbReference type="SAM" id="MobiDB-lite"/>
    </source>
</evidence>
<keyword evidence="3" id="KW-1185">Reference proteome</keyword>
<evidence type="ECO:0000313" key="2">
    <source>
        <dbReference type="EMBL" id="GAA4611153.1"/>
    </source>
</evidence>
<sequence length="73" mass="7698">MPNARLTGREKRRIPPFRASDPLVTELFAPALAAIIAESGVGQNVGGASEGATPDDDVRPPLRFEEWGPTGIG</sequence>
<gene>
    <name evidence="2" type="ORF">GCM10023195_47090</name>
</gene>
<organism evidence="2 3">
    <name type="scientific">Actinoallomurus liliacearum</name>
    <dbReference type="NCBI Taxonomy" id="1080073"/>
    <lineage>
        <taxon>Bacteria</taxon>
        <taxon>Bacillati</taxon>
        <taxon>Actinomycetota</taxon>
        <taxon>Actinomycetes</taxon>
        <taxon>Streptosporangiales</taxon>
        <taxon>Thermomonosporaceae</taxon>
        <taxon>Actinoallomurus</taxon>
    </lineage>
</organism>
<accession>A0ABP8TQ02</accession>